<dbReference type="RefSeq" id="WP_008469508.1">
    <property type="nucleotide sequence ID" value="NZ_AYZP01000001.1"/>
</dbReference>
<organism evidence="1 2">
    <name type="scientific">Lactobacillus hominis DSM 23910 = CRBIP 24.179</name>
    <dbReference type="NCBI Taxonomy" id="1423758"/>
    <lineage>
        <taxon>Bacteria</taxon>
        <taxon>Bacillati</taxon>
        <taxon>Bacillota</taxon>
        <taxon>Bacilli</taxon>
        <taxon>Lactobacillales</taxon>
        <taxon>Lactobacillaceae</taxon>
        <taxon>Lactobacillus</taxon>
    </lineage>
</organism>
<reference evidence="1 2" key="1">
    <citation type="submission" date="2012-06" db="EMBL/GenBank/DDBJ databases">
        <title>Draft Genome Sequence of Lactobacillus hominis Strain CRBIP 24.179T, isolated from human intestine.</title>
        <authorList>
            <person name="Cousin S."/>
            <person name="Ma L."/>
            <person name="Bizet C."/>
            <person name="Loux V."/>
            <person name="Bouchier C."/>
            <person name="Clermont D."/>
            <person name="Creno S."/>
        </authorList>
    </citation>
    <scope>NUCLEOTIDE SEQUENCE [LARGE SCALE GENOMIC DNA]</scope>
    <source>
        <strain evidence="2">CRBIP 24.179T</strain>
    </source>
</reference>
<comment type="caution">
    <text evidence="1">The sequence shown here is derived from an EMBL/GenBank/DDBJ whole genome shotgun (WGS) entry which is preliminary data.</text>
</comment>
<evidence type="ECO:0000313" key="1">
    <source>
        <dbReference type="EMBL" id="CCI80939.1"/>
    </source>
</evidence>
<keyword evidence="1" id="KW-0378">Hydrolase</keyword>
<accession>I7L8U2</accession>
<evidence type="ECO:0000313" key="2">
    <source>
        <dbReference type="Proteomes" id="UP000009320"/>
    </source>
</evidence>
<name>I7L8U2_9LACO</name>
<dbReference type="GO" id="GO:0016787">
    <property type="term" value="F:hydrolase activity"/>
    <property type="evidence" value="ECO:0007669"/>
    <property type="project" value="UniProtKB-KW"/>
</dbReference>
<dbReference type="EMBL" id="CAKE01000001">
    <property type="protein sequence ID" value="CCI80939.1"/>
    <property type="molecule type" value="Genomic_DNA"/>
</dbReference>
<dbReference type="eggNOG" id="ENOG5030489">
    <property type="taxonomic scope" value="Bacteria"/>
</dbReference>
<dbReference type="Proteomes" id="UP000009320">
    <property type="component" value="Unassembled WGS sequence"/>
</dbReference>
<keyword evidence="2" id="KW-1185">Reference proteome</keyword>
<dbReference type="AlphaFoldDB" id="I7L8U2"/>
<protein>
    <submittedName>
        <fullName evidence="1">Zn-dependent hydrolase, RNA-metabolising</fullName>
    </submittedName>
</protein>
<proteinExistence type="predicted"/>
<gene>
    <name evidence="1" type="ORF">BN55_03245</name>
</gene>
<dbReference type="PATRIC" id="fig|1423758.3.peg.299"/>
<dbReference type="OrthoDB" id="2304952at2"/>
<sequence>MTNASQDNLLSLAQKAQANNDISQAKQYLLEALRMGHRTDIVCQLCSIYLKEDQADQAYILLKEEPDLFSDSEVFKLYLATLEKMHYFIEFLQLKNLLNKNIAANVECVDPEKQIKIMQNFQQLKNITQDDYLQLFCLSKENFVNFAKSLLFNPSQGFALRISLCEDLIKLGVDETISVYVLGKQEKFIPSQTELLEKDAIYREVCVSIADYLRRDPSKLPLMIGEMNVVLGMLYPKLHKYIQNPDQFAHDFRHYIDSKNGGVNQDLLEKIYQYLAYEKSNNTF</sequence>
<dbReference type="GeneID" id="82846227"/>
<dbReference type="STRING" id="1423758.FC41_GL000296"/>